<evidence type="ECO:0000313" key="3">
    <source>
        <dbReference type="Proteomes" id="UP000054248"/>
    </source>
</evidence>
<proteinExistence type="predicted"/>
<dbReference type="EMBL" id="KN823138">
    <property type="protein sequence ID" value="KIO21428.1"/>
    <property type="molecule type" value="Genomic_DNA"/>
</dbReference>
<name>A0A0C3KJ02_9AGAM</name>
<accession>A0A0C3KJ02</accession>
<organism evidence="2 3">
    <name type="scientific">Tulasnella calospora MUT 4182</name>
    <dbReference type="NCBI Taxonomy" id="1051891"/>
    <lineage>
        <taxon>Eukaryota</taxon>
        <taxon>Fungi</taxon>
        <taxon>Dikarya</taxon>
        <taxon>Basidiomycota</taxon>
        <taxon>Agaricomycotina</taxon>
        <taxon>Agaricomycetes</taxon>
        <taxon>Cantharellales</taxon>
        <taxon>Tulasnellaceae</taxon>
        <taxon>Tulasnella</taxon>
    </lineage>
</organism>
<sequence length="146" mass="16175">MSSKRQRLGPCAECLLRERTCDGLYPECDYYRRSMPGPNLRPRQARIRNEQQYLSDRVRELEAELDRLSGISGTSPTSHSPPVSGGSPELSGGPGEYESFSRTQTPNFYGKFSSSSTIRPSTNGDDWELVVAERACSCGPRLSVGH</sequence>
<reference evidence="2 3" key="1">
    <citation type="submission" date="2014-04" db="EMBL/GenBank/DDBJ databases">
        <authorList>
            <consortium name="DOE Joint Genome Institute"/>
            <person name="Kuo A."/>
            <person name="Girlanda M."/>
            <person name="Perotto S."/>
            <person name="Kohler A."/>
            <person name="Nagy L.G."/>
            <person name="Floudas D."/>
            <person name="Copeland A."/>
            <person name="Barry K.W."/>
            <person name="Cichocki N."/>
            <person name="Veneault-Fourrey C."/>
            <person name="LaButti K."/>
            <person name="Lindquist E.A."/>
            <person name="Lipzen A."/>
            <person name="Lundell T."/>
            <person name="Morin E."/>
            <person name="Murat C."/>
            <person name="Sun H."/>
            <person name="Tunlid A."/>
            <person name="Henrissat B."/>
            <person name="Grigoriev I.V."/>
            <person name="Hibbett D.S."/>
            <person name="Martin F."/>
            <person name="Nordberg H.P."/>
            <person name="Cantor M.N."/>
            <person name="Hua S.X."/>
        </authorList>
    </citation>
    <scope>NUCLEOTIDE SEQUENCE [LARGE SCALE GENOMIC DNA]</scope>
    <source>
        <strain evidence="2 3">MUT 4182</strain>
    </source>
</reference>
<dbReference type="OrthoDB" id="10561782at2759"/>
<gene>
    <name evidence="2" type="ORF">M407DRAFT_28949</name>
</gene>
<reference evidence="3" key="2">
    <citation type="submission" date="2015-01" db="EMBL/GenBank/DDBJ databases">
        <title>Evolutionary Origins and Diversification of the Mycorrhizal Mutualists.</title>
        <authorList>
            <consortium name="DOE Joint Genome Institute"/>
            <consortium name="Mycorrhizal Genomics Consortium"/>
            <person name="Kohler A."/>
            <person name="Kuo A."/>
            <person name="Nagy L.G."/>
            <person name="Floudas D."/>
            <person name="Copeland A."/>
            <person name="Barry K.W."/>
            <person name="Cichocki N."/>
            <person name="Veneault-Fourrey C."/>
            <person name="LaButti K."/>
            <person name="Lindquist E.A."/>
            <person name="Lipzen A."/>
            <person name="Lundell T."/>
            <person name="Morin E."/>
            <person name="Murat C."/>
            <person name="Riley R."/>
            <person name="Ohm R."/>
            <person name="Sun H."/>
            <person name="Tunlid A."/>
            <person name="Henrissat B."/>
            <person name="Grigoriev I.V."/>
            <person name="Hibbett D.S."/>
            <person name="Martin F."/>
        </authorList>
    </citation>
    <scope>NUCLEOTIDE SEQUENCE [LARGE SCALE GENOMIC DNA]</scope>
    <source>
        <strain evidence="3">MUT 4182</strain>
    </source>
</reference>
<evidence type="ECO:0000313" key="2">
    <source>
        <dbReference type="EMBL" id="KIO21428.1"/>
    </source>
</evidence>
<dbReference type="Proteomes" id="UP000054248">
    <property type="component" value="Unassembled WGS sequence"/>
</dbReference>
<keyword evidence="3" id="KW-1185">Reference proteome</keyword>
<dbReference type="HOGENOM" id="CLU_1778823_0_0_1"/>
<feature type="region of interest" description="Disordered" evidence="1">
    <location>
        <begin position="65"/>
        <end position="124"/>
    </location>
</feature>
<protein>
    <recommendedName>
        <fullName evidence="4">Zn(2)-C6 fungal-type domain-containing protein</fullName>
    </recommendedName>
</protein>
<feature type="compositionally biased region" description="Low complexity" evidence="1">
    <location>
        <begin position="80"/>
        <end position="91"/>
    </location>
</feature>
<dbReference type="AlphaFoldDB" id="A0A0C3KJ02"/>
<evidence type="ECO:0000256" key="1">
    <source>
        <dbReference type="SAM" id="MobiDB-lite"/>
    </source>
</evidence>
<evidence type="ECO:0008006" key="4">
    <source>
        <dbReference type="Google" id="ProtNLM"/>
    </source>
</evidence>
<feature type="compositionally biased region" description="Polar residues" evidence="1">
    <location>
        <begin position="100"/>
        <end position="124"/>
    </location>
</feature>